<comment type="caution">
    <text evidence="2">The sequence shown here is derived from an EMBL/GenBank/DDBJ whole genome shotgun (WGS) entry which is preliminary data.</text>
</comment>
<protein>
    <submittedName>
        <fullName evidence="2">Uncharacterized protein</fullName>
    </submittedName>
</protein>
<evidence type="ECO:0000313" key="2">
    <source>
        <dbReference type="EMBL" id="KAG5600266.1"/>
    </source>
</evidence>
<dbReference type="AlphaFoldDB" id="A0A9J5YIV0"/>
<reference evidence="2 3" key="1">
    <citation type="submission" date="2020-09" db="EMBL/GenBank/DDBJ databases">
        <title>De no assembly of potato wild relative species, Solanum commersonii.</title>
        <authorList>
            <person name="Cho K."/>
        </authorList>
    </citation>
    <scope>NUCLEOTIDE SEQUENCE [LARGE SCALE GENOMIC DNA]</scope>
    <source>
        <strain evidence="2">LZ3.2</strain>
        <tissue evidence="2">Leaf</tissue>
    </source>
</reference>
<organism evidence="2 3">
    <name type="scientific">Solanum commersonii</name>
    <name type="common">Commerson's wild potato</name>
    <name type="synonym">Commerson's nightshade</name>
    <dbReference type="NCBI Taxonomy" id="4109"/>
    <lineage>
        <taxon>Eukaryota</taxon>
        <taxon>Viridiplantae</taxon>
        <taxon>Streptophyta</taxon>
        <taxon>Embryophyta</taxon>
        <taxon>Tracheophyta</taxon>
        <taxon>Spermatophyta</taxon>
        <taxon>Magnoliopsida</taxon>
        <taxon>eudicotyledons</taxon>
        <taxon>Gunneridae</taxon>
        <taxon>Pentapetalae</taxon>
        <taxon>asterids</taxon>
        <taxon>lamiids</taxon>
        <taxon>Solanales</taxon>
        <taxon>Solanaceae</taxon>
        <taxon>Solanoideae</taxon>
        <taxon>Solaneae</taxon>
        <taxon>Solanum</taxon>
    </lineage>
</organism>
<dbReference type="EMBL" id="JACXVP010000006">
    <property type="protein sequence ID" value="KAG5600266.1"/>
    <property type="molecule type" value="Genomic_DNA"/>
</dbReference>
<keyword evidence="1" id="KW-0472">Membrane</keyword>
<evidence type="ECO:0000313" key="3">
    <source>
        <dbReference type="Proteomes" id="UP000824120"/>
    </source>
</evidence>
<keyword evidence="1" id="KW-1133">Transmembrane helix</keyword>
<keyword evidence="3" id="KW-1185">Reference proteome</keyword>
<keyword evidence="1" id="KW-0812">Transmembrane</keyword>
<dbReference type="Proteomes" id="UP000824120">
    <property type="component" value="Chromosome 6"/>
</dbReference>
<proteinExistence type="predicted"/>
<name>A0A9J5YIV0_SOLCO</name>
<accession>A0A9J5YIV0</accession>
<feature type="transmembrane region" description="Helical" evidence="1">
    <location>
        <begin position="13"/>
        <end position="31"/>
    </location>
</feature>
<evidence type="ECO:0000256" key="1">
    <source>
        <dbReference type="SAM" id="Phobius"/>
    </source>
</evidence>
<sequence length="155" mass="17463">MIELKEVNSRIKIGYPFHYLLAIAICHRVLVINEMGENRLRLRSSSVQTKKGKKFPICINVVMSTQSHLSIASTSSLILTAEASRDLLLHQINLICFSGGISTKLRGISLRLSHALITSVSSRGKEASHLEILKHDSFKNFSLWNVLSRRHHSFD</sequence>
<gene>
    <name evidence="2" type="ORF">H5410_031636</name>
</gene>